<dbReference type="InterPro" id="IPR013767">
    <property type="entry name" value="PAS_fold"/>
</dbReference>
<dbReference type="RefSeq" id="WP_161938361.1">
    <property type="nucleotide sequence ID" value="NZ_LTBA01000017.1"/>
</dbReference>
<keyword evidence="10" id="KW-1133">Transmembrane helix</keyword>
<keyword evidence="8" id="KW-0902">Two-component regulatory system</keyword>
<dbReference type="Pfam" id="PF02518">
    <property type="entry name" value="HATPase_c"/>
    <property type="match status" value="1"/>
</dbReference>
<dbReference type="SMART" id="SM00387">
    <property type="entry name" value="HATPase_c"/>
    <property type="match status" value="1"/>
</dbReference>
<dbReference type="InterPro" id="IPR035965">
    <property type="entry name" value="PAS-like_dom_sf"/>
</dbReference>
<keyword evidence="9" id="KW-0175">Coiled coil</keyword>
<feature type="domain" description="Histidine kinase" evidence="11">
    <location>
        <begin position="534"/>
        <end position="757"/>
    </location>
</feature>
<evidence type="ECO:0000313" key="14">
    <source>
        <dbReference type="Proteomes" id="UP000075531"/>
    </source>
</evidence>
<dbReference type="NCBIfam" id="TIGR00229">
    <property type="entry name" value="sensory_box"/>
    <property type="match status" value="1"/>
</dbReference>
<name>A0A151B3B2_9CLOT</name>
<organism evidence="13 14">
    <name type="scientific">Clostridium tepidiprofundi DSM 19306</name>
    <dbReference type="NCBI Taxonomy" id="1121338"/>
    <lineage>
        <taxon>Bacteria</taxon>
        <taxon>Bacillati</taxon>
        <taxon>Bacillota</taxon>
        <taxon>Clostridia</taxon>
        <taxon>Eubacteriales</taxon>
        <taxon>Clostridiaceae</taxon>
        <taxon>Clostridium</taxon>
    </lineage>
</organism>
<dbReference type="InterPro" id="IPR005467">
    <property type="entry name" value="His_kinase_dom"/>
</dbReference>
<evidence type="ECO:0000256" key="4">
    <source>
        <dbReference type="ARBA" id="ARBA00022679"/>
    </source>
</evidence>
<dbReference type="Gene3D" id="3.30.450.20">
    <property type="entry name" value="PAS domain"/>
    <property type="match status" value="1"/>
</dbReference>
<dbReference type="STRING" id="1121338.CLTEP_16340"/>
<dbReference type="CDD" id="cd16922">
    <property type="entry name" value="HATPase_EvgS-ArcB-TorS-like"/>
    <property type="match status" value="1"/>
</dbReference>
<dbReference type="PRINTS" id="PR00344">
    <property type="entry name" value="BCTRLSENSOR"/>
</dbReference>
<accession>A0A151B3B2</accession>
<dbReference type="PATRIC" id="fig|1121338.3.peg.1682"/>
<keyword evidence="10" id="KW-0472">Membrane</keyword>
<dbReference type="Pfam" id="PF00989">
    <property type="entry name" value="PAS"/>
    <property type="match status" value="1"/>
</dbReference>
<dbReference type="PANTHER" id="PTHR43547">
    <property type="entry name" value="TWO-COMPONENT HISTIDINE KINASE"/>
    <property type="match status" value="1"/>
</dbReference>
<evidence type="ECO:0000256" key="6">
    <source>
        <dbReference type="ARBA" id="ARBA00022777"/>
    </source>
</evidence>
<dbReference type="SMART" id="SM00388">
    <property type="entry name" value="HisKA"/>
    <property type="match status" value="1"/>
</dbReference>
<dbReference type="SUPFAM" id="SSF55785">
    <property type="entry name" value="PYP-like sensor domain (PAS domain)"/>
    <property type="match status" value="1"/>
</dbReference>
<comment type="catalytic activity">
    <reaction evidence="1">
        <text>ATP + protein L-histidine = ADP + protein N-phospho-L-histidine.</text>
        <dbReference type="EC" id="2.7.13.3"/>
    </reaction>
</comment>
<dbReference type="Gene3D" id="3.30.565.10">
    <property type="entry name" value="Histidine kinase-like ATPase, C-terminal domain"/>
    <property type="match status" value="1"/>
</dbReference>
<dbReference type="SMART" id="SM00091">
    <property type="entry name" value="PAS"/>
    <property type="match status" value="1"/>
</dbReference>
<dbReference type="InterPro" id="IPR003594">
    <property type="entry name" value="HATPase_dom"/>
</dbReference>
<dbReference type="AlphaFoldDB" id="A0A151B3B2"/>
<evidence type="ECO:0000256" key="1">
    <source>
        <dbReference type="ARBA" id="ARBA00000085"/>
    </source>
</evidence>
<evidence type="ECO:0000259" key="12">
    <source>
        <dbReference type="PROSITE" id="PS50112"/>
    </source>
</evidence>
<dbReference type="InterPro" id="IPR004358">
    <property type="entry name" value="Sig_transdc_His_kin-like_C"/>
</dbReference>
<dbReference type="InterPro" id="IPR036097">
    <property type="entry name" value="HisK_dim/P_sf"/>
</dbReference>
<dbReference type="InterPro" id="IPR000014">
    <property type="entry name" value="PAS"/>
</dbReference>
<evidence type="ECO:0000256" key="8">
    <source>
        <dbReference type="ARBA" id="ARBA00023012"/>
    </source>
</evidence>
<dbReference type="CDD" id="cd00130">
    <property type="entry name" value="PAS"/>
    <property type="match status" value="1"/>
</dbReference>
<keyword evidence="5" id="KW-0547">Nucleotide-binding</keyword>
<dbReference type="GO" id="GO:0000155">
    <property type="term" value="F:phosphorelay sensor kinase activity"/>
    <property type="evidence" value="ECO:0007669"/>
    <property type="project" value="InterPro"/>
</dbReference>
<keyword evidence="10" id="KW-0812">Transmembrane</keyword>
<evidence type="ECO:0000256" key="10">
    <source>
        <dbReference type="SAM" id="Phobius"/>
    </source>
</evidence>
<evidence type="ECO:0000256" key="2">
    <source>
        <dbReference type="ARBA" id="ARBA00012438"/>
    </source>
</evidence>
<evidence type="ECO:0000256" key="3">
    <source>
        <dbReference type="ARBA" id="ARBA00022553"/>
    </source>
</evidence>
<evidence type="ECO:0000256" key="9">
    <source>
        <dbReference type="SAM" id="Coils"/>
    </source>
</evidence>
<dbReference type="InterPro" id="IPR007487">
    <property type="entry name" value="ABC_transpt-TYRBP-like"/>
</dbReference>
<dbReference type="PROSITE" id="PS50109">
    <property type="entry name" value="HIS_KIN"/>
    <property type="match status" value="1"/>
</dbReference>
<evidence type="ECO:0000259" key="11">
    <source>
        <dbReference type="PROSITE" id="PS50109"/>
    </source>
</evidence>
<dbReference type="InterPro" id="IPR036890">
    <property type="entry name" value="HATPase_C_sf"/>
</dbReference>
<sequence length="791" mass="91586">MGESNKKIIIFLIIILPLFSQFNIINVFATDMVLEKKVLILNSYDHGFKWSNDVSLGVKSVLNKAFKRVNIIEEYMDTNRYNNELYYEKLYELYKYKYSNKKFDVVIVIGNNAYNFANKYYKSLFSATPVVFCGVEQNNFVNVKDRSVFTGVIEKVDIKDTIDTILKLHEYVRYINFIVDKTHNNDKNIETINHLKNYYSDIEFRIIESSTIRDTLSKVKNLSKYDVAFIFPVFMEDENEYDGMLNGINQISKQCPVPIYSAWADYINRGIIGGKLIYGFYHGTVAGQMAEKILKGVHPSDIDVLDKSYSKYVFDYNQLHKFGIDELRLPKGSCIINIPSIKYSISKKIVKNAAAIFIIFLTSIIIFLVSNIKMRKIAENALRASEKRLRILMNTSPDIICFRDDNGRWLEVNKALLKLFDLREEEWQKKTSAELDKFDKYLLPNINDKIIWENARGIRYEKEIFDGTGEKLVFDIYKIPIFYENDSKKAIVTVGHDITYLKRNQELKEKAEQRLRILSEMKEYDNLRKEFFANISHELRTPINIIVSSLQYIDFLQRNDLLFTYKEKVIKYKGIMMQNCYRLLKLINNLIDITKIDSGYFKLNLKNHDIISLVESITLSVVEYAESKDIELIFDTNVEEKIIACDSEKIERIMLNLLSNAIKFTRKNGNILVSVSDKTDYVLISVKDTGIGIPDDKQQYIFKRFAQVDGTHSINKNGSGIGLSLVKALVEMHEGNISVKSEYKKGSEFIIELPAKIIEGGTVKVENVYSANKSNNDNITVEFSDINITDN</sequence>
<dbReference type="Gene3D" id="1.10.287.130">
    <property type="match status" value="1"/>
</dbReference>
<feature type="domain" description="PAS" evidence="12">
    <location>
        <begin position="385"/>
        <end position="426"/>
    </location>
</feature>
<dbReference type="SUPFAM" id="SSF55874">
    <property type="entry name" value="ATPase domain of HSP90 chaperone/DNA topoisomerase II/histidine kinase"/>
    <property type="match status" value="1"/>
</dbReference>
<dbReference type="CDD" id="cd00082">
    <property type="entry name" value="HisKA"/>
    <property type="match status" value="1"/>
</dbReference>
<dbReference type="Proteomes" id="UP000075531">
    <property type="component" value="Unassembled WGS sequence"/>
</dbReference>
<dbReference type="Pfam" id="PF00512">
    <property type="entry name" value="HisKA"/>
    <property type="match status" value="1"/>
</dbReference>
<dbReference type="Pfam" id="PF04392">
    <property type="entry name" value="ABC_sub_bind"/>
    <property type="match status" value="1"/>
</dbReference>
<reference evidence="13 14" key="1">
    <citation type="submission" date="2016-02" db="EMBL/GenBank/DDBJ databases">
        <title>Genome sequence of Clostridium tepidiprofundi DSM 19306.</title>
        <authorList>
            <person name="Poehlein A."/>
            <person name="Daniel R."/>
        </authorList>
    </citation>
    <scope>NUCLEOTIDE SEQUENCE [LARGE SCALE GENOMIC DNA]</scope>
    <source>
        <strain evidence="13 14">DSM 19306</strain>
    </source>
</reference>
<protein>
    <recommendedName>
        <fullName evidence="2">histidine kinase</fullName>
        <ecNumber evidence="2">2.7.13.3</ecNumber>
    </recommendedName>
</protein>
<dbReference type="Gene3D" id="3.40.50.2300">
    <property type="match status" value="2"/>
</dbReference>
<gene>
    <name evidence="13" type="primary">todS</name>
    <name evidence="13" type="ORF">CLTEP_16340</name>
</gene>
<keyword evidence="7" id="KW-0067">ATP-binding</keyword>
<evidence type="ECO:0000313" key="13">
    <source>
        <dbReference type="EMBL" id="KYH34401.1"/>
    </source>
</evidence>
<comment type="caution">
    <text evidence="13">The sequence shown here is derived from an EMBL/GenBank/DDBJ whole genome shotgun (WGS) entry which is preliminary data.</text>
</comment>
<proteinExistence type="predicted"/>
<dbReference type="FunFam" id="3.30.565.10:FF:000037">
    <property type="entry name" value="Hybrid sensor histidine kinase/response regulator"/>
    <property type="match status" value="1"/>
</dbReference>
<keyword evidence="14" id="KW-1185">Reference proteome</keyword>
<keyword evidence="4 13" id="KW-0808">Transferase</keyword>
<dbReference type="EMBL" id="LTBA01000017">
    <property type="protein sequence ID" value="KYH34401.1"/>
    <property type="molecule type" value="Genomic_DNA"/>
</dbReference>
<dbReference type="EC" id="2.7.13.3" evidence="2"/>
<dbReference type="InterPro" id="IPR003661">
    <property type="entry name" value="HisK_dim/P_dom"/>
</dbReference>
<evidence type="ECO:0000256" key="5">
    <source>
        <dbReference type="ARBA" id="ARBA00022741"/>
    </source>
</evidence>
<dbReference type="PANTHER" id="PTHR43547:SF2">
    <property type="entry name" value="HYBRID SIGNAL TRANSDUCTION HISTIDINE KINASE C"/>
    <property type="match status" value="1"/>
</dbReference>
<dbReference type="GO" id="GO:0006355">
    <property type="term" value="P:regulation of DNA-templated transcription"/>
    <property type="evidence" value="ECO:0007669"/>
    <property type="project" value="InterPro"/>
</dbReference>
<dbReference type="GO" id="GO:0005524">
    <property type="term" value="F:ATP binding"/>
    <property type="evidence" value="ECO:0007669"/>
    <property type="project" value="UniProtKB-KW"/>
</dbReference>
<feature type="transmembrane region" description="Helical" evidence="10">
    <location>
        <begin position="349"/>
        <end position="369"/>
    </location>
</feature>
<keyword evidence="6 13" id="KW-0418">Kinase</keyword>
<feature type="coiled-coil region" evidence="9">
    <location>
        <begin position="501"/>
        <end position="530"/>
    </location>
</feature>
<dbReference type="PROSITE" id="PS50112">
    <property type="entry name" value="PAS"/>
    <property type="match status" value="1"/>
</dbReference>
<dbReference type="SUPFAM" id="SSF47384">
    <property type="entry name" value="Homodimeric domain of signal transducing histidine kinase"/>
    <property type="match status" value="1"/>
</dbReference>
<evidence type="ECO:0000256" key="7">
    <source>
        <dbReference type="ARBA" id="ARBA00022840"/>
    </source>
</evidence>
<keyword evidence="3" id="KW-0597">Phosphoprotein</keyword>